<dbReference type="PRINTS" id="PR00164">
    <property type="entry name" value="ABC2TRNSPORT"/>
</dbReference>
<dbReference type="PROSITE" id="PS51012">
    <property type="entry name" value="ABC_TM2"/>
    <property type="match status" value="1"/>
</dbReference>
<keyword evidence="6" id="KW-0813">Transport</keyword>
<keyword evidence="9" id="KW-1185">Reference proteome</keyword>
<feature type="transmembrane region" description="Helical" evidence="6">
    <location>
        <begin position="162"/>
        <end position="184"/>
    </location>
</feature>
<feature type="transmembrane region" description="Helical" evidence="6">
    <location>
        <begin position="191"/>
        <end position="212"/>
    </location>
</feature>
<dbReference type="GO" id="GO:0046677">
    <property type="term" value="P:response to antibiotic"/>
    <property type="evidence" value="ECO:0007669"/>
    <property type="project" value="UniProtKB-KW"/>
</dbReference>
<evidence type="ECO:0000256" key="2">
    <source>
        <dbReference type="ARBA" id="ARBA00022692"/>
    </source>
</evidence>
<feature type="domain" description="ABC transmembrane type-2" evidence="7">
    <location>
        <begin position="46"/>
        <end position="272"/>
    </location>
</feature>
<feature type="transmembrane region" description="Helical" evidence="6">
    <location>
        <begin position="248"/>
        <end position="267"/>
    </location>
</feature>
<evidence type="ECO:0000256" key="5">
    <source>
        <dbReference type="ARBA" id="ARBA00023251"/>
    </source>
</evidence>
<dbReference type="AlphaFoldDB" id="A0A420XV76"/>
<dbReference type="InterPro" id="IPR000412">
    <property type="entry name" value="ABC_2_transport"/>
</dbReference>
<name>A0A420XV76_9ACTN</name>
<dbReference type="EMBL" id="RBWV01000002">
    <property type="protein sequence ID" value="RKS80677.1"/>
    <property type="molecule type" value="Genomic_DNA"/>
</dbReference>
<accession>A0A420XV76</accession>
<dbReference type="GO" id="GO:0140359">
    <property type="term" value="F:ABC-type transporter activity"/>
    <property type="evidence" value="ECO:0007669"/>
    <property type="project" value="InterPro"/>
</dbReference>
<evidence type="ECO:0000256" key="6">
    <source>
        <dbReference type="RuleBase" id="RU361157"/>
    </source>
</evidence>
<feature type="transmembrane region" description="Helical" evidence="6">
    <location>
        <begin position="56"/>
        <end position="74"/>
    </location>
</feature>
<evidence type="ECO:0000313" key="9">
    <source>
        <dbReference type="Proteomes" id="UP000281955"/>
    </source>
</evidence>
<protein>
    <recommendedName>
        <fullName evidence="6">Transport permease protein</fullName>
    </recommendedName>
</protein>
<evidence type="ECO:0000259" key="7">
    <source>
        <dbReference type="PROSITE" id="PS51012"/>
    </source>
</evidence>
<comment type="caution">
    <text evidence="6">Lacks conserved residue(s) required for the propagation of feature annotation.</text>
</comment>
<dbReference type="GO" id="GO:0043190">
    <property type="term" value="C:ATP-binding cassette (ABC) transporter complex"/>
    <property type="evidence" value="ECO:0007669"/>
    <property type="project" value="InterPro"/>
</dbReference>
<comment type="subcellular location">
    <subcellularLocation>
        <location evidence="6">Cell membrane</location>
        <topology evidence="6">Multi-pass membrane protein</topology>
    </subcellularLocation>
    <subcellularLocation>
        <location evidence="1">Membrane</location>
        <topology evidence="1">Multi-pass membrane protein</topology>
    </subcellularLocation>
</comment>
<dbReference type="PANTHER" id="PTHR43229">
    <property type="entry name" value="NODULATION PROTEIN J"/>
    <property type="match status" value="1"/>
</dbReference>
<evidence type="ECO:0000256" key="4">
    <source>
        <dbReference type="ARBA" id="ARBA00023136"/>
    </source>
</evidence>
<keyword evidence="5" id="KW-0046">Antibiotic resistance</keyword>
<dbReference type="Pfam" id="PF01061">
    <property type="entry name" value="ABC2_membrane"/>
    <property type="match status" value="1"/>
</dbReference>
<dbReference type="OrthoDB" id="9778589at2"/>
<dbReference type="InterPro" id="IPR013525">
    <property type="entry name" value="ABC2_TM"/>
</dbReference>
<evidence type="ECO:0000256" key="3">
    <source>
        <dbReference type="ARBA" id="ARBA00022989"/>
    </source>
</evidence>
<dbReference type="InParanoid" id="A0A420XV76"/>
<keyword evidence="3 6" id="KW-1133">Transmembrane helix</keyword>
<sequence length="275" mass="29550">MTTTDPTTASTAGVRAEPAALRRFELPALAGVWKHETTLYKRYWRSTTFSSVVEPTIYLLAFGTGFGTLVGRIGGYRYLDFLGTGVVATAVLFTAAFTGMFQTFIRRTFQHSYDALMAAPIDVHEVVLGEASFIAVKSGAYGLAPLLVAVCFGLDPSVGMVLVPLIGFVTGLGFALAGMLASAVVPSIDSFNYIISGLLTPLFLVAGTFFPITQLPGWGQALARFNPLYHCVELVRHAVFGLHPLADLGHVAVLVVFAAAMGWLAVWRLRVQLID</sequence>
<dbReference type="RefSeq" id="WP_121191521.1">
    <property type="nucleotide sequence ID" value="NZ_RBWV01000002.1"/>
</dbReference>
<proteinExistence type="inferred from homology"/>
<dbReference type="InterPro" id="IPR047817">
    <property type="entry name" value="ABC2_TM_bact-type"/>
</dbReference>
<reference evidence="8 9" key="1">
    <citation type="submission" date="2018-10" db="EMBL/GenBank/DDBJ databases">
        <title>Genomic Encyclopedia of Archaeal and Bacterial Type Strains, Phase II (KMG-II): from individual species to whole genera.</title>
        <authorList>
            <person name="Goeker M."/>
        </authorList>
    </citation>
    <scope>NUCLEOTIDE SEQUENCE [LARGE SCALE GENOMIC DNA]</scope>
    <source>
        <strain evidence="8 9">RP-AC37</strain>
    </source>
</reference>
<organism evidence="8 9">
    <name type="scientific">Motilibacter peucedani</name>
    <dbReference type="NCBI Taxonomy" id="598650"/>
    <lineage>
        <taxon>Bacteria</taxon>
        <taxon>Bacillati</taxon>
        <taxon>Actinomycetota</taxon>
        <taxon>Actinomycetes</taxon>
        <taxon>Motilibacterales</taxon>
        <taxon>Motilibacteraceae</taxon>
        <taxon>Motilibacter</taxon>
    </lineage>
</organism>
<comment type="similarity">
    <text evidence="6">Belongs to the ABC-2 integral membrane protein family.</text>
</comment>
<gene>
    <name evidence="8" type="ORF">CLV35_0143</name>
</gene>
<keyword evidence="6" id="KW-1003">Cell membrane</keyword>
<dbReference type="PANTHER" id="PTHR43229:SF2">
    <property type="entry name" value="NODULATION PROTEIN J"/>
    <property type="match status" value="1"/>
</dbReference>
<evidence type="ECO:0000313" key="8">
    <source>
        <dbReference type="EMBL" id="RKS80677.1"/>
    </source>
</evidence>
<dbReference type="Proteomes" id="UP000281955">
    <property type="component" value="Unassembled WGS sequence"/>
</dbReference>
<comment type="caution">
    <text evidence="8">The sequence shown here is derived from an EMBL/GenBank/DDBJ whole genome shotgun (WGS) entry which is preliminary data.</text>
</comment>
<dbReference type="PIRSF" id="PIRSF006648">
    <property type="entry name" value="DrrB"/>
    <property type="match status" value="1"/>
</dbReference>
<feature type="transmembrane region" description="Helical" evidence="6">
    <location>
        <begin position="81"/>
        <end position="105"/>
    </location>
</feature>
<evidence type="ECO:0000256" key="1">
    <source>
        <dbReference type="ARBA" id="ARBA00004141"/>
    </source>
</evidence>
<keyword evidence="2 6" id="KW-0812">Transmembrane</keyword>
<keyword evidence="4 6" id="KW-0472">Membrane</keyword>
<dbReference type="InterPro" id="IPR051784">
    <property type="entry name" value="Nod_factor_ABC_transporter"/>
</dbReference>